<feature type="region of interest" description="Disordered" evidence="1">
    <location>
        <begin position="286"/>
        <end position="323"/>
    </location>
</feature>
<gene>
    <name evidence="2" type="ORF">EG327_009827</name>
</gene>
<feature type="compositionally biased region" description="Polar residues" evidence="1">
    <location>
        <begin position="233"/>
        <end position="244"/>
    </location>
</feature>
<dbReference type="Proteomes" id="UP000490939">
    <property type="component" value="Unassembled WGS sequence"/>
</dbReference>
<comment type="caution">
    <text evidence="2">The sequence shown here is derived from an EMBL/GenBank/DDBJ whole genome shotgun (WGS) entry which is preliminary data.</text>
</comment>
<feature type="compositionally biased region" description="Polar residues" evidence="1">
    <location>
        <begin position="305"/>
        <end position="322"/>
    </location>
</feature>
<accession>A0A8H3UMU1</accession>
<evidence type="ECO:0000313" key="2">
    <source>
        <dbReference type="EMBL" id="KAE9971554.1"/>
    </source>
</evidence>
<protein>
    <submittedName>
        <fullName evidence="2">Uncharacterized protein</fullName>
    </submittedName>
</protein>
<organism evidence="2 3">
    <name type="scientific">Venturia inaequalis</name>
    <name type="common">Apple scab fungus</name>
    <dbReference type="NCBI Taxonomy" id="5025"/>
    <lineage>
        <taxon>Eukaryota</taxon>
        <taxon>Fungi</taxon>
        <taxon>Dikarya</taxon>
        <taxon>Ascomycota</taxon>
        <taxon>Pezizomycotina</taxon>
        <taxon>Dothideomycetes</taxon>
        <taxon>Pleosporomycetidae</taxon>
        <taxon>Venturiales</taxon>
        <taxon>Venturiaceae</taxon>
        <taxon>Venturia</taxon>
    </lineage>
</organism>
<sequence>MLESVKIPFPLVPLTTFTINHQLPPGFISDTMETEGESSSDDSLSKPAPISAHLFRSGPITLKAYRAACERTPAQPRRSRGSQLRAFVTEDERSSSTNQIQDLQTFQVSPAGTQSRNHPMGQRIQTRPGVTEQWETSIPRPLTERCVQNRLESMYDLSASQDSELNRSPVSRPEPADDIDEVTTSAPQIQRPTKSKELAQSMLDFHSITRLFGVKKKVKKRFIARKISTVMTRTSPTSSDTDNMPTVVPSKGNHKILKKRKLPTENELVLVPVLGGRESPEIAIHIESDPIEDTQASAPTKPKRTPQTSSQSRRQPLRSIQKNLRLPLRNGSSVHSAFNFRALKNTLPAFDSPMKHVVGEGFENQELVLSPRSKRKKTTSRSAHITVPTLDLINAREQKEPLVTSIPLVPQQEKDMTLDIDVTQCFSEQIENSPFIGTELMTPDNRSQDDVVMISTKEFSRIHPAIQPRPVKQIRRVSFSNKVQSQLLSVTAPIRESSDGEDDSEASESRDSETESASEANESDVEEFEEMNFTEARENTARNAELDEIEDEELLLETANNGVAVVNDSYLTRPGQLARMKSSGRLNEVPEDCIEVNSSSDPANSVPGYSARYHSSVTEPTSTSMSRPLKSILKNREVSSRQSQPLRAASQSIKVHTAVERSSYFSQAQHQLNGPLRRHSIVPRRYTQQVPQEVADSNDRENDTGSESCVQVSTPARVSGSSQYFVATSAIPRLSTNFPTLLPNIQTPAPNLRTLVRRTSQEFGTTSARLRRTPSLPFNPPFLEDRTSSS</sequence>
<feature type="compositionally biased region" description="Polar residues" evidence="1">
    <location>
        <begin position="95"/>
        <end position="117"/>
    </location>
</feature>
<evidence type="ECO:0000313" key="3">
    <source>
        <dbReference type="Proteomes" id="UP000490939"/>
    </source>
</evidence>
<evidence type="ECO:0000256" key="1">
    <source>
        <dbReference type="SAM" id="MobiDB-lite"/>
    </source>
</evidence>
<dbReference type="AlphaFoldDB" id="A0A8H3UMU1"/>
<name>A0A8H3UMU1_VENIN</name>
<feature type="compositionally biased region" description="Polar residues" evidence="1">
    <location>
        <begin position="182"/>
        <end position="192"/>
    </location>
</feature>
<feature type="region of interest" description="Disordered" evidence="1">
    <location>
        <begin position="760"/>
        <end position="790"/>
    </location>
</feature>
<dbReference type="EMBL" id="WNWR01000671">
    <property type="protein sequence ID" value="KAE9971554.1"/>
    <property type="molecule type" value="Genomic_DNA"/>
</dbReference>
<feature type="region of interest" description="Disordered" evidence="1">
    <location>
        <begin position="688"/>
        <end position="709"/>
    </location>
</feature>
<feature type="region of interest" description="Disordered" evidence="1">
    <location>
        <begin position="233"/>
        <end position="257"/>
    </location>
</feature>
<reference evidence="2 3" key="1">
    <citation type="submission" date="2019-07" db="EMBL/GenBank/DDBJ databases">
        <title>Venturia inaequalis Genome Resource.</title>
        <authorList>
            <person name="Lichtner F.J."/>
        </authorList>
    </citation>
    <scope>NUCLEOTIDE SEQUENCE [LARGE SCALE GENOMIC DNA]</scope>
    <source>
        <strain evidence="2 3">DMI_063113</strain>
    </source>
</reference>
<keyword evidence="3" id="KW-1185">Reference proteome</keyword>
<feature type="region of interest" description="Disordered" evidence="1">
    <location>
        <begin position="490"/>
        <end position="528"/>
    </location>
</feature>
<feature type="region of interest" description="Disordered" evidence="1">
    <location>
        <begin position="157"/>
        <end position="195"/>
    </location>
</feature>
<feature type="region of interest" description="Disordered" evidence="1">
    <location>
        <begin position="28"/>
        <end position="50"/>
    </location>
</feature>
<feature type="region of interest" description="Disordered" evidence="1">
    <location>
        <begin position="89"/>
        <end position="134"/>
    </location>
</feature>
<feature type="compositionally biased region" description="Polar residues" evidence="1">
    <location>
        <begin position="158"/>
        <end position="169"/>
    </location>
</feature>
<proteinExistence type="predicted"/>